<dbReference type="VEuPathDB" id="MicrosporidiaDB:VCUG_02410"/>
<dbReference type="Gene3D" id="1.20.120.1630">
    <property type="match status" value="1"/>
</dbReference>
<sequence>MSSSCLYFLLGTLHVLLLRYNTPCTTVLSLCTLLLFLYIYTSNTLKLEMRIKEHDLLYFVFAQVLEHYFVQSYLRYRVFSILGGLITIAGVAAFVYSLLSCKMNNTNTPFTGLFSVVRHPLHSSLLVFMAGSCVYLSSFVSLAVLVWYLKKNAQSFSALDEIYKDHEEYLRGVPSGIPFMVTETKEKKD</sequence>
<dbReference type="OrthoDB" id="422086at2759"/>
<dbReference type="InParanoid" id="L2GRU4"/>
<dbReference type="GeneID" id="19880272"/>
<keyword evidence="1" id="KW-0812">Transmembrane</keyword>
<accession>L2GRU4</accession>
<evidence type="ECO:0000313" key="2">
    <source>
        <dbReference type="EMBL" id="ELA46102.1"/>
    </source>
</evidence>
<dbReference type="EMBL" id="GL877464">
    <property type="protein sequence ID" value="ELA46102.1"/>
    <property type="molecule type" value="Genomic_DNA"/>
</dbReference>
<evidence type="ECO:0000256" key="1">
    <source>
        <dbReference type="SAM" id="Phobius"/>
    </source>
</evidence>
<keyword evidence="3" id="KW-1185">Reference proteome</keyword>
<feature type="transmembrane region" description="Helical" evidence="1">
    <location>
        <begin position="20"/>
        <end position="40"/>
    </location>
</feature>
<reference evidence="3" key="1">
    <citation type="submission" date="2011-03" db="EMBL/GenBank/DDBJ databases">
        <title>The genome sequence of Vavraia culicis strain floridensis.</title>
        <authorList>
            <consortium name="The Broad Institute Genome Sequencing Platform"/>
            <person name="Cuomo C."/>
            <person name="Becnel J."/>
            <person name="Sanscrainte N."/>
            <person name="Young S.K."/>
            <person name="Zeng Q."/>
            <person name="Gargeya S."/>
            <person name="Fitzgerald M."/>
            <person name="Haas B."/>
            <person name="Abouelleil A."/>
            <person name="Alvarado L."/>
            <person name="Arachchi H.M."/>
            <person name="Berlin A."/>
            <person name="Chapman S.B."/>
            <person name="Gearin G."/>
            <person name="Goldberg J."/>
            <person name="Griggs A."/>
            <person name="Gujja S."/>
            <person name="Hansen M."/>
            <person name="Heiman D."/>
            <person name="Howarth C."/>
            <person name="Larimer J."/>
            <person name="Lui A."/>
            <person name="MacDonald P.J.P."/>
            <person name="McCowen C."/>
            <person name="Montmayeur A."/>
            <person name="Murphy C."/>
            <person name="Neiman D."/>
            <person name="Pearson M."/>
            <person name="Priest M."/>
            <person name="Roberts A."/>
            <person name="Saif S."/>
            <person name="Shea T."/>
            <person name="Sisk P."/>
            <person name="Stolte C."/>
            <person name="Sykes S."/>
            <person name="Wortman J."/>
            <person name="Nusbaum C."/>
            <person name="Birren B."/>
        </authorList>
    </citation>
    <scope>NUCLEOTIDE SEQUENCE [LARGE SCALE GENOMIC DNA]</scope>
    <source>
        <strain evidence="3">floridensis</strain>
    </source>
</reference>
<feature type="transmembrane region" description="Helical" evidence="1">
    <location>
        <begin position="78"/>
        <end position="99"/>
    </location>
</feature>
<evidence type="ECO:0008006" key="4">
    <source>
        <dbReference type="Google" id="ProtNLM"/>
    </source>
</evidence>
<dbReference type="Proteomes" id="UP000011081">
    <property type="component" value="Unassembled WGS sequence"/>
</dbReference>
<dbReference type="RefSeq" id="XP_008075418.1">
    <property type="nucleotide sequence ID" value="XM_008077227.1"/>
</dbReference>
<keyword evidence="1" id="KW-1133">Transmembrane helix</keyword>
<proteinExistence type="predicted"/>
<gene>
    <name evidence="2" type="ORF">VCUG_02410</name>
</gene>
<evidence type="ECO:0000313" key="3">
    <source>
        <dbReference type="Proteomes" id="UP000011081"/>
    </source>
</evidence>
<feature type="transmembrane region" description="Helical" evidence="1">
    <location>
        <begin position="125"/>
        <end position="149"/>
    </location>
</feature>
<dbReference type="OMA" id="RYNTPCT"/>
<keyword evidence="1" id="KW-0472">Membrane</keyword>
<protein>
    <recommendedName>
        <fullName evidence="4">Protein-S-isoprenylcysteine O-methyltransferase</fullName>
    </recommendedName>
</protein>
<dbReference type="HOGENOM" id="CLU_1435449_0_0_1"/>
<dbReference type="AlphaFoldDB" id="L2GRU4"/>
<name>L2GRU4_VAVCU</name>
<organism evidence="2 3">
    <name type="scientific">Vavraia culicis (isolate floridensis)</name>
    <name type="common">Microsporidian parasite</name>
    <dbReference type="NCBI Taxonomy" id="948595"/>
    <lineage>
        <taxon>Eukaryota</taxon>
        <taxon>Fungi</taxon>
        <taxon>Fungi incertae sedis</taxon>
        <taxon>Microsporidia</taxon>
        <taxon>Pleistophoridae</taxon>
        <taxon>Vavraia</taxon>
    </lineage>
</organism>